<keyword evidence="2" id="KW-0472">Membrane</keyword>
<feature type="non-terminal residue" evidence="3">
    <location>
        <position position="248"/>
    </location>
</feature>
<evidence type="ECO:0000256" key="2">
    <source>
        <dbReference type="SAM" id="Phobius"/>
    </source>
</evidence>
<sequence>NVIVKVHIYALMCNVYMQYIYHTSLFWTMSVMHILTKNEWTSNECDFFADLTWLGEWKILLAKVKGYKERTFGCGSSRREGSPIPCVELYNKYENEEINVGQEMIKEGYAEPEETLSSAASSTLSLSTRSRHCDEIGIVPSPVPSPPKPTFSPETSVNTSHKSVSSIETPNASFTSIETSSTPCRASSTSVEEIDLITPQVSTSEFSFPIILFFFPFSIGVSCSFANKFGALQINFIRRFNLNGGLLF</sequence>
<dbReference type="OrthoDB" id="9995375at2759"/>
<gene>
    <name evidence="3" type="ORF">MHI_LOCUS830055</name>
</gene>
<keyword evidence="2" id="KW-1133">Transmembrane helix</keyword>
<dbReference type="Proteomes" id="UP000752696">
    <property type="component" value="Unassembled WGS sequence"/>
</dbReference>
<feature type="non-terminal residue" evidence="3">
    <location>
        <position position="1"/>
    </location>
</feature>
<comment type="caution">
    <text evidence="3">The sequence shown here is derived from an EMBL/GenBank/DDBJ whole genome shotgun (WGS) entry which is preliminary data.</text>
</comment>
<proteinExistence type="predicted"/>
<keyword evidence="4" id="KW-1185">Reference proteome</keyword>
<evidence type="ECO:0000313" key="4">
    <source>
        <dbReference type="Proteomes" id="UP000752696"/>
    </source>
</evidence>
<protein>
    <submittedName>
        <fullName evidence="3">Uncharacterized protein</fullName>
    </submittedName>
</protein>
<dbReference type="InterPro" id="IPR035437">
    <property type="entry name" value="SNase_OB-fold_sf"/>
</dbReference>
<organism evidence="3 4">
    <name type="scientific">Heterotrigona itama</name>
    <dbReference type="NCBI Taxonomy" id="395501"/>
    <lineage>
        <taxon>Eukaryota</taxon>
        <taxon>Metazoa</taxon>
        <taxon>Ecdysozoa</taxon>
        <taxon>Arthropoda</taxon>
        <taxon>Hexapoda</taxon>
        <taxon>Insecta</taxon>
        <taxon>Pterygota</taxon>
        <taxon>Neoptera</taxon>
        <taxon>Endopterygota</taxon>
        <taxon>Hymenoptera</taxon>
        <taxon>Apocrita</taxon>
        <taxon>Aculeata</taxon>
        <taxon>Apoidea</taxon>
        <taxon>Anthophila</taxon>
        <taxon>Apidae</taxon>
        <taxon>Heterotrigona</taxon>
    </lineage>
</organism>
<feature type="transmembrane region" description="Helical" evidence="2">
    <location>
        <begin position="206"/>
        <end position="229"/>
    </location>
</feature>
<dbReference type="AlphaFoldDB" id="A0A6V7HFG5"/>
<dbReference type="Gene3D" id="2.40.50.90">
    <property type="match status" value="1"/>
</dbReference>
<name>A0A6V7HFG5_9HYME</name>
<keyword evidence="2" id="KW-0812">Transmembrane</keyword>
<evidence type="ECO:0000313" key="3">
    <source>
        <dbReference type="EMBL" id="CAD1478884.1"/>
    </source>
</evidence>
<evidence type="ECO:0000256" key="1">
    <source>
        <dbReference type="SAM" id="MobiDB-lite"/>
    </source>
</evidence>
<dbReference type="EMBL" id="CAJDYZ010011089">
    <property type="protein sequence ID" value="CAD1478884.1"/>
    <property type="molecule type" value="Genomic_DNA"/>
</dbReference>
<feature type="region of interest" description="Disordered" evidence="1">
    <location>
        <begin position="143"/>
        <end position="164"/>
    </location>
</feature>
<accession>A0A6V7HFG5</accession>
<reference evidence="3" key="1">
    <citation type="submission" date="2020-07" db="EMBL/GenBank/DDBJ databases">
        <authorList>
            <person name="Nazaruddin N."/>
        </authorList>
    </citation>
    <scope>NUCLEOTIDE SEQUENCE</scope>
</reference>